<dbReference type="OrthoDB" id="2373987at2759"/>
<protein>
    <submittedName>
        <fullName evidence="7">Short transient receptor potential channel 5-like</fullName>
    </submittedName>
</protein>
<dbReference type="AlphaFoldDB" id="A0A8B8F7Q4"/>
<keyword evidence="3" id="KW-0406">Ion transport</keyword>
<proteinExistence type="predicted"/>
<organism evidence="6 7">
    <name type="scientific">Sipha flava</name>
    <name type="common">yellow sugarcane aphid</name>
    <dbReference type="NCBI Taxonomy" id="143950"/>
    <lineage>
        <taxon>Eukaryota</taxon>
        <taxon>Metazoa</taxon>
        <taxon>Ecdysozoa</taxon>
        <taxon>Arthropoda</taxon>
        <taxon>Hexapoda</taxon>
        <taxon>Insecta</taxon>
        <taxon>Pterygota</taxon>
        <taxon>Neoptera</taxon>
        <taxon>Paraneoptera</taxon>
        <taxon>Hemiptera</taxon>
        <taxon>Sternorrhyncha</taxon>
        <taxon>Aphidomorpha</taxon>
        <taxon>Aphidoidea</taxon>
        <taxon>Aphididae</taxon>
        <taxon>Sipha</taxon>
    </lineage>
</organism>
<dbReference type="RefSeq" id="XP_025406661.1">
    <property type="nucleotide sequence ID" value="XM_025550876.1"/>
</dbReference>
<evidence type="ECO:0000313" key="7">
    <source>
        <dbReference type="RefSeq" id="XP_025406661.1"/>
    </source>
</evidence>
<dbReference type="InterPro" id="IPR013555">
    <property type="entry name" value="TRP_dom"/>
</dbReference>
<evidence type="ECO:0000256" key="1">
    <source>
        <dbReference type="ARBA" id="ARBA00022448"/>
    </source>
</evidence>
<dbReference type="GO" id="GO:0015279">
    <property type="term" value="F:store-operated calcium channel activity"/>
    <property type="evidence" value="ECO:0007669"/>
    <property type="project" value="TreeGrafter"/>
</dbReference>
<name>A0A8B8F7Q4_9HEMI</name>
<sequence>MVDLLLSRHGLEIGDSLMYVIRENQYSIVVKLLDILPSENPENVKLGYDVGGPVWTCESHQSVAETWPYNFTICKSLGQLNNGLGAAELKLSVFRALANSSYISLTSQDPILTAFQLSKILLDHGNVDRIFKSDYELLNLQ</sequence>
<dbReference type="GO" id="GO:0034703">
    <property type="term" value="C:cation channel complex"/>
    <property type="evidence" value="ECO:0007669"/>
    <property type="project" value="TreeGrafter"/>
</dbReference>
<dbReference type="GO" id="GO:0070679">
    <property type="term" value="F:inositol 1,4,5 trisphosphate binding"/>
    <property type="evidence" value="ECO:0007669"/>
    <property type="project" value="TreeGrafter"/>
</dbReference>
<dbReference type="GeneID" id="112680691"/>
<dbReference type="SMART" id="SM01420">
    <property type="entry name" value="TRP_2"/>
    <property type="match status" value="1"/>
</dbReference>
<dbReference type="InterPro" id="IPR002153">
    <property type="entry name" value="TRPC_channel"/>
</dbReference>
<dbReference type="PANTHER" id="PTHR10117:SF54">
    <property type="entry name" value="TRANSIENT RECEPTOR POTENTIAL-GAMMA PROTEIN"/>
    <property type="match status" value="1"/>
</dbReference>
<evidence type="ECO:0000259" key="5">
    <source>
        <dbReference type="SMART" id="SM01420"/>
    </source>
</evidence>
<dbReference type="Proteomes" id="UP000694846">
    <property type="component" value="Unplaced"/>
</dbReference>
<evidence type="ECO:0000313" key="6">
    <source>
        <dbReference type="Proteomes" id="UP000694846"/>
    </source>
</evidence>
<dbReference type="GO" id="GO:0051480">
    <property type="term" value="P:regulation of cytosolic calcium ion concentration"/>
    <property type="evidence" value="ECO:0007669"/>
    <property type="project" value="TreeGrafter"/>
</dbReference>
<keyword evidence="2" id="KW-0677">Repeat</keyword>
<dbReference type="GO" id="GO:0005886">
    <property type="term" value="C:plasma membrane"/>
    <property type="evidence" value="ECO:0007669"/>
    <property type="project" value="TreeGrafter"/>
</dbReference>
<keyword evidence="4" id="KW-0407">Ion channel</keyword>
<evidence type="ECO:0000256" key="4">
    <source>
        <dbReference type="ARBA" id="ARBA00023303"/>
    </source>
</evidence>
<reference evidence="7" key="1">
    <citation type="submission" date="2025-08" db="UniProtKB">
        <authorList>
            <consortium name="RefSeq"/>
        </authorList>
    </citation>
    <scope>IDENTIFICATION</scope>
    <source>
        <tissue evidence="7">Whole body</tissue>
    </source>
</reference>
<dbReference type="Pfam" id="PF08344">
    <property type="entry name" value="TRP_2"/>
    <property type="match status" value="1"/>
</dbReference>
<evidence type="ECO:0000256" key="3">
    <source>
        <dbReference type="ARBA" id="ARBA00023065"/>
    </source>
</evidence>
<keyword evidence="6" id="KW-1185">Reference proteome</keyword>
<feature type="domain" description="Transient receptor ion channel" evidence="5">
    <location>
        <begin position="69"/>
        <end position="132"/>
    </location>
</feature>
<dbReference type="PANTHER" id="PTHR10117">
    <property type="entry name" value="TRANSIENT RECEPTOR POTENTIAL CHANNEL"/>
    <property type="match status" value="1"/>
</dbReference>
<evidence type="ECO:0000256" key="2">
    <source>
        <dbReference type="ARBA" id="ARBA00022737"/>
    </source>
</evidence>
<accession>A0A8B8F7Q4</accession>
<keyword evidence="1" id="KW-0813">Transport</keyword>
<gene>
    <name evidence="7" type="primary">LOC112680691</name>
</gene>